<dbReference type="STRING" id="1471761.B0W44_14900"/>
<evidence type="ECO:0000313" key="2">
    <source>
        <dbReference type="EMBL" id="AQS56843.1"/>
    </source>
</evidence>
<dbReference type="GO" id="GO:0043937">
    <property type="term" value="P:regulation of sporulation"/>
    <property type="evidence" value="ECO:0007669"/>
    <property type="project" value="InterPro"/>
</dbReference>
<protein>
    <recommendedName>
        <fullName evidence="4">Spo0E family sporulation regulatory protein-aspartic acid phosphatase</fullName>
    </recommendedName>
</protein>
<feature type="coiled-coil region" evidence="1">
    <location>
        <begin position="6"/>
        <end position="56"/>
    </location>
</feature>
<dbReference type="InterPro" id="IPR036638">
    <property type="entry name" value="HLH_DNA-bd_sf"/>
</dbReference>
<evidence type="ECO:0000256" key="1">
    <source>
        <dbReference type="SAM" id="Coils"/>
    </source>
</evidence>
<sequence length="59" mass="6763">MESPSLKELETRVEALRRELHQKIGDDITNLSSASLLLLSKELDALILEYMKAKQKHVE</sequence>
<evidence type="ECO:0008006" key="4">
    <source>
        <dbReference type="Google" id="ProtNLM"/>
    </source>
</evidence>
<reference evidence="2 3" key="1">
    <citation type="journal article" date="2015" name="Int. J. Syst. Evol. Microbiol.">
        <title>Novibacillus thermophilus gen. nov., sp. nov., a Gram-staining-negative and moderately thermophilic member of the family Thermoactinomycetaceae.</title>
        <authorList>
            <person name="Yang G."/>
            <person name="Chen J."/>
            <person name="Zhou S."/>
        </authorList>
    </citation>
    <scope>NUCLEOTIDE SEQUENCE [LARGE SCALE GENOMIC DNA]</scope>
    <source>
        <strain evidence="2 3">SG-1</strain>
    </source>
</reference>
<dbReference type="Gene3D" id="4.10.280.10">
    <property type="entry name" value="Helix-loop-helix DNA-binding domain"/>
    <property type="match status" value="1"/>
</dbReference>
<dbReference type="Pfam" id="PF09388">
    <property type="entry name" value="SpoOE-like"/>
    <property type="match status" value="1"/>
</dbReference>
<evidence type="ECO:0000313" key="3">
    <source>
        <dbReference type="Proteomes" id="UP000188603"/>
    </source>
</evidence>
<dbReference type="RefSeq" id="WP_169835612.1">
    <property type="nucleotide sequence ID" value="NZ_CP019699.1"/>
</dbReference>
<proteinExistence type="predicted"/>
<organism evidence="2 3">
    <name type="scientific">Novibacillus thermophilus</name>
    <dbReference type="NCBI Taxonomy" id="1471761"/>
    <lineage>
        <taxon>Bacteria</taxon>
        <taxon>Bacillati</taxon>
        <taxon>Bacillota</taxon>
        <taxon>Bacilli</taxon>
        <taxon>Bacillales</taxon>
        <taxon>Thermoactinomycetaceae</taxon>
        <taxon>Novibacillus</taxon>
    </lineage>
</organism>
<accession>A0A1U9KA25</accession>
<dbReference type="EMBL" id="CP019699">
    <property type="protein sequence ID" value="AQS56843.1"/>
    <property type="molecule type" value="Genomic_DNA"/>
</dbReference>
<dbReference type="KEGG" id="ntr:B0W44_14900"/>
<dbReference type="GO" id="GO:0046983">
    <property type="term" value="F:protein dimerization activity"/>
    <property type="evidence" value="ECO:0007669"/>
    <property type="project" value="InterPro"/>
</dbReference>
<dbReference type="InterPro" id="IPR018540">
    <property type="entry name" value="Spo0E-like"/>
</dbReference>
<keyword evidence="1" id="KW-0175">Coiled coil</keyword>
<dbReference type="AlphaFoldDB" id="A0A1U9KA25"/>
<gene>
    <name evidence="2" type="ORF">B0W44_14900</name>
</gene>
<dbReference type="Proteomes" id="UP000188603">
    <property type="component" value="Chromosome"/>
</dbReference>
<dbReference type="InterPro" id="IPR037208">
    <property type="entry name" value="Spo0E-like_sf"/>
</dbReference>
<keyword evidence="3" id="KW-1185">Reference proteome</keyword>
<dbReference type="SUPFAM" id="SSF140500">
    <property type="entry name" value="BAS1536-like"/>
    <property type="match status" value="1"/>
</dbReference>
<name>A0A1U9KA25_9BACL</name>